<comment type="caution">
    <text evidence="3">The sequence shown here is derived from an EMBL/GenBank/DDBJ whole genome shotgun (WGS) entry which is preliminary data.</text>
</comment>
<dbReference type="OrthoDB" id="9760324at2"/>
<dbReference type="GO" id="GO:0004371">
    <property type="term" value="F:glycerone kinase activity"/>
    <property type="evidence" value="ECO:0007669"/>
    <property type="project" value="InterPro"/>
</dbReference>
<gene>
    <name evidence="3" type="ORF">EI71_00518</name>
</gene>
<reference evidence="3 4" key="1">
    <citation type="submission" date="2018-08" db="EMBL/GenBank/DDBJ databases">
        <title>Genomic Encyclopedia of Archaeal and Bacterial Type Strains, Phase II (KMG-II): from individual species to whole genera.</title>
        <authorList>
            <person name="Goeker M."/>
        </authorList>
    </citation>
    <scope>NUCLEOTIDE SEQUENCE [LARGE SCALE GENOMIC DNA]</scope>
    <source>
        <strain evidence="3 4">ATCC 27112</strain>
    </source>
</reference>
<evidence type="ECO:0000313" key="4">
    <source>
        <dbReference type="Proteomes" id="UP000266506"/>
    </source>
</evidence>
<dbReference type="NCBIfam" id="TIGR03599">
    <property type="entry name" value="YloV"/>
    <property type="match status" value="1"/>
</dbReference>
<proteinExistence type="predicted"/>
<dbReference type="Pfam" id="PF21645">
    <property type="entry name" value="FakA-like_M"/>
    <property type="match status" value="1"/>
</dbReference>
<evidence type="ECO:0000256" key="1">
    <source>
        <dbReference type="SAM" id="MobiDB-lite"/>
    </source>
</evidence>
<dbReference type="SUPFAM" id="SSF101473">
    <property type="entry name" value="DhaL-like"/>
    <property type="match status" value="1"/>
</dbReference>
<protein>
    <recommendedName>
        <fullName evidence="2">DhaL domain-containing protein</fullName>
    </recommendedName>
</protein>
<dbReference type="Pfam" id="PF13684">
    <property type="entry name" value="FakA-like_C"/>
    <property type="match status" value="1"/>
</dbReference>
<dbReference type="InterPro" id="IPR033470">
    <property type="entry name" value="FakA-like_C"/>
</dbReference>
<dbReference type="PANTHER" id="PTHR33434">
    <property type="entry name" value="DEGV DOMAIN-CONTAINING PROTEIN DR_1986-RELATED"/>
    <property type="match status" value="1"/>
</dbReference>
<dbReference type="GO" id="GO:0006071">
    <property type="term" value="P:glycerol metabolic process"/>
    <property type="evidence" value="ECO:0007669"/>
    <property type="project" value="InterPro"/>
</dbReference>
<dbReference type="InterPro" id="IPR004007">
    <property type="entry name" value="DhaL_dom"/>
</dbReference>
<keyword evidence="4" id="KW-1185">Reference proteome</keyword>
<dbReference type="SMART" id="SM01120">
    <property type="entry name" value="Dak2"/>
    <property type="match status" value="1"/>
</dbReference>
<dbReference type="InParanoid" id="A0A397S080"/>
<dbReference type="FunCoup" id="A0A397S080">
    <property type="interactions" value="8"/>
</dbReference>
<feature type="domain" description="DhaL" evidence="2">
    <location>
        <begin position="9"/>
        <end position="203"/>
    </location>
</feature>
<dbReference type="PROSITE" id="PS51480">
    <property type="entry name" value="DHAL"/>
    <property type="match status" value="1"/>
</dbReference>
<dbReference type="AlphaFoldDB" id="A0A397S080"/>
<dbReference type="RefSeq" id="WP_119015683.1">
    <property type="nucleotide sequence ID" value="NZ_QXEV01000003.1"/>
</dbReference>
<accession>A0A397S080</accession>
<organism evidence="3 4">
    <name type="scientific">Anaeroplasma bactoclasticum</name>
    <dbReference type="NCBI Taxonomy" id="2088"/>
    <lineage>
        <taxon>Bacteria</taxon>
        <taxon>Bacillati</taxon>
        <taxon>Mycoplasmatota</taxon>
        <taxon>Mollicutes</taxon>
        <taxon>Anaeroplasmatales</taxon>
        <taxon>Anaeroplasmataceae</taxon>
        <taxon>Anaeroplasma</taxon>
    </lineage>
</organism>
<dbReference type="InterPro" id="IPR050270">
    <property type="entry name" value="DegV_domain_contain"/>
</dbReference>
<dbReference type="PANTHER" id="PTHR33434:SF4">
    <property type="entry name" value="PHOSPHATASE PROTEIN"/>
    <property type="match status" value="1"/>
</dbReference>
<sequence>MSVKEIDVDLFKKMVINGAINLKNNHAEVDALNVFPVPDGDTGTNMSMTITSGVRELENCESSSIIENAKVLSRGALMGARGNSGVILSQFFRGIYVGLKEIQHNYLTIEDFMNCLLSGRKIAYKAVMAPVEGTILTVVREAAENTESHLQEFDTIDALLEFYYNEAEKTLANTPELLPVLKEAGVVDSGGAGFCKIIEGMLMALKGEILEAHEAKPQDEDSQDASQEIKFAYCTEFILELRKPETFEERELTATLSLLGDSLVVVRDGKEIKVHIHTNRPGRVLEIAQKSGEFQTLKIENMHLQHSHLEDGAKNGNQPKNNDAPKANEPKKEFALIAVCFGEGIVNTFKELGVDYVIEGGQTMNPSTEAFVSAIKAVNAKNVIIIPNNGNVVMAAKQAASMVRGSKVEVILAKTIAQGYASLINYNPEASMEENLAAMGESIAHVKSGEVTYSVRDTEINGVKIVAGDYMGIADGEIIVSVKEEKDAVKGLLEKMIDDESEIATFFCGKDVTEEEKALVEEMCLAINKNLDVEIIDGNQDIYSYIIAVE</sequence>
<feature type="region of interest" description="Disordered" evidence="1">
    <location>
        <begin position="309"/>
        <end position="328"/>
    </location>
</feature>
<dbReference type="EMBL" id="QXEV01000003">
    <property type="protein sequence ID" value="RIA78206.1"/>
    <property type="molecule type" value="Genomic_DNA"/>
</dbReference>
<dbReference type="Gene3D" id="1.25.40.340">
    <property type="match status" value="1"/>
</dbReference>
<dbReference type="Proteomes" id="UP000266506">
    <property type="component" value="Unassembled WGS sequence"/>
</dbReference>
<dbReference type="InterPro" id="IPR048394">
    <property type="entry name" value="FakA-like_M"/>
</dbReference>
<dbReference type="InterPro" id="IPR019986">
    <property type="entry name" value="YloV-like"/>
</dbReference>
<name>A0A397S080_9MOLU</name>
<dbReference type="InterPro" id="IPR036117">
    <property type="entry name" value="DhaL_dom_sf"/>
</dbReference>
<evidence type="ECO:0000259" key="2">
    <source>
        <dbReference type="PROSITE" id="PS51480"/>
    </source>
</evidence>
<dbReference type="Pfam" id="PF02734">
    <property type="entry name" value="Dak2"/>
    <property type="match status" value="1"/>
</dbReference>
<evidence type="ECO:0000313" key="3">
    <source>
        <dbReference type="EMBL" id="RIA78206.1"/>
    </source>
</evidence>
<dbReference type="SMART" id="SM01121">
    <property type="entry name" value="Dak1_2"/>
    <property type="match status" value="1"/>
</dbReference>